<dbReference type="AlphaFoldDB" id="A0AAQ3QPP9"/>
<comment type="similarity">
    <text evidence="1">Belongs to the sulfatase family.</text>
</comment>
<organism evidence="6 7">
    <name type="scientific">Rubellicoccus peritrichatus</name>
    <dbReference type="NCBI Taxonomy" id="3080537"/>
    <lineage>
        <taxon>Bacteria</taxon>
        <taxon>Pseudomonadati</taxon>
        <taxon>Verrucomicrobiota</taxon>
        <taxon>Opitutia</taxon>
        <taxon>Puniceicoccales</taxon>
        <taxon>Cerasicoccaceae</taxon>
        <taxon>Rubellicoccus</taxon>
    </lineage>
</organism>
<evidence type="ECO:0000256" key="1">
    <source>
        <dbReference type="ARBA" id="ARBA00008779"/>
    </source>
</evidence>
<dbReference type="PANTHER" id="PTHR42693">
    <property type="entry name" value="ARYLSULFATASE FAMILY MEMBER"/>
    <property type="match status" value="1"/>
</dbReference>
<dbReference type="GO" id="GO:0046872">
    <property type="term" value="F:metal ion binding"/>
    <property type="evidence" value="ECO:0007669"/>
    <property type="project" value="UniProtKB-KW"/>
</dbReference>
<dbReference type="RefSeq" id="WP_317831133.1">
    <property type="nucleotide sequence ID" value="NZ_CP136920.1"/>
</dbReference>
<dbReference type="PROSITE" id="PS00523">
    <property type="entry name" value="SULFATASE_1"/>
    <property type="match status" value="1"/>
</dbReference>
<reference evidence="6 7" key="1">
    <citation type="submission" date="2023-10" db="EMBL/GenBank/DDBJ databases">
        <title>Rubellicoccus peritrichatus gen. nov., sp. nov., isolated from an algae of coral reef tank.</title>
        <authorList>
            <person name="Luo J."/>
        </authorList>
    </citation>
    <scope>NUCLEOTIDE SEQUENCE [LARGE SCALE GENOMIC DNA]</scope>
    <source>
        <strain evidence="6 7">CR14</strain>
    </source>
</reference>
<dbReference type="Gene3D" id="3.40.720.10">
    <property type="entry name" value="Alkaline Phosphatase, subunit A"/>
    <property type="match status" value="1"/>
</dbReference>
<sequence>MTQPKEKPRNIIWIFGDQHRSQALSCHGDPNIHTPNIDRMAHEGVDCRGCVSGFPLCCPARGTLLTGRYPHHAVAGHEEPLDPTLPTIADPFNNAGYHTAYFGKWHLDGFHERTGRSAMHIIPPERRGRFQQWEGYENNNSQWDCWIHGGEGGNAFHEKLEGYETDALTDRMLYYLDERLSSNEDGQPFFSVLSVQPPHDPYVAPEQWMKNHSHANVKLRDNVPPIPRIVEQARTEVAGYAAMVENLDFHVGRIMQKLEEYDAVKDTVILFFSDHGDQLGSHGHFRKHSPYEESTRVPLIIWGGTPMYGARRGTNYEPVSLVDLAQTSLGICGIEAPDSMEGHDYSWLWDKKQSRPDDAPDSAYLQVVNPTGHGNSMDRPYRGIVTADGWKYVCLEGQPWMLFNLNEDPLELANHAQRPETGAIRAKLNKRLQKWIDDTGDSFILPEVK</sequence>
<accession>A0AAQ3QPP9</accession>
<dbReference type="InterPro" id="IPR017850">
    <property type="entry name" value="Alkaline_phosphatase_core_sf"/>
</dbReference>
<dbReference type="InterPro" id="IPR024607">
    <property type="entry name" value="Sulfatase_CS"/>
</dbReference>
<dbReference type="InterPro" id="IPR050738">
    <property type="entry name" value="Sulfatase"/>
</dbReference>
<dbReference type="InterPro" id="IPR000917">
    <property type="entry name" value="Sulfatase_N"/>
</dbReference>
<keyword evidence="7" id="KW-1185">Reference proteome</keyword>
<keyword evidence="2" id="KW-0479">Metal-binding</keyword>
<proteinExistence type="inferred from homology"/>
<dbReference type="PANTHER" id="PTHR42693:SF53">
    <property type="entry name" value="ENDO-4-O-SULFATASE"/>
    <property type="match status" value="1"/>
</dbReference>
<evidence type="ECO:0000313" key="6">
    <source>
        <dbReference type="EMBL" id="WOO39293.1"/>
    </source>
</evidence>
<dbReference type="EMBL" id="CP136920">
    <property type="protein sequence ID" value="WOO39293.1"/>
    <property type="molecule type" value="Genomic_DNA"/>
</dbReference>
<feature type="domain" description="Sulfatase N-terminal" evidence="5">
    <location>
        <begin position="9"/>
        <end position="334"/>
    </location>
</feature>
<dbReference type="SUPFAM" id="SSF53649">
    <property type="entry name" value="Alkaline phosphatase-like"/>
    <property type="match status" value="1"/>
</dbReference>
<evidence type="ECO:0000313" key="7">
    <source>
        <dbReference type="Proteomes" id="UP001304300"/>
    </source>
</evidence>
<dbReference type="GO" id="GO:0004065">
    <property type="term" value="F:arylsulfatase activity"/>
    <property type="evidence" value="ECO:0007669"/>
    <property type="project" value="TreeGrafter"/>
</dbReference>
<dbReference type="Pfam" id="PF00884">
    <property type="entry name" value="Sulfatase"/>
    <property type="match status" value="1"/>
</dbReference>
<gene>
    <name evidence="6" type="ORF">RZN69_11775</name>
</gene>
<dbReference type="CDD" id="cd16034">
    <property type="entry name" value="sulfatase_like"/>
    <property type="match status" value="1"/>
</dbReference>
<protein>
    <submittedName>
        <fullName evidence="6">Sulfatase</fullName>
    </submittedName>
</protein>
<evidence type="ECO:0000256" key="2">
    <source>
        <dbReference type="ARBA" id="ARBA00022723"/>
    </source>
</evidence>
<evidence type="ECO:0000259" key="5">
    <source>
        <dbReference type="Pfam" id="PF00884"/>
    </source>
</evidence>
<evidence type="ECO:0000256" key="4">
    <source>
        <dbReference type="ARBA" id="ARBA00022837"/>
    </source>
</evidence>
<dbReference type="Proteomes" id="UP001304300">
    <property type="component" value="Chromosome"/>
</dbReference>
<evidence type="ECO:0000256" key="3">
    <source>
        <dbReference type="ARBA" id="ARBA00022801"/>
    </source>
</evidence>
<name>A0AAQ3QPP9_9BACT</name>
<keyword evidence="4" id="KW-0106">Calcium</keyword>
<keyword evidence="3" id="KW-0378">Hydrolase</keyword>
<dbReference type="KEGG" id="puo:RZN69_11775"/>